<evidence type="ECO:0000313" key="10">
    <source>
        <dbReference type="Proteomes" id="UP000195602"/>
    </source>
</evidence>
<accession>A0AA91T3E3</accession>
<evidence type="ECO:0000256" key="4">
    <source>
        <dbReference type="ARBA" id="ARBA00022729"/>
    </source>
</evidence>
<dbReference type="EMBL" id="LYUB02000003">
    <property type="protein sequence ID" value="OVF10219.1"/>
    <property type="molecule type" value="Genomic_DNA"/>
</dbReference>
<feature type="domain" description="Hyphally-regulated cell wall protein N-terminal" evidence="8">
    <location>
        <begin position="11"/>
        <end position="331"/>
    </location>
</feature>
<keyword evidence="3" id="KW-0964">Secreted</keyword>
<dbReference type="KEGG" id="clus:A9F13_03g03762"/>
<feature type="region of interest" description="Disordered" evidence="6">
    <location>
        <begin position="331"/>
        <end position="437"/>
    </location>
</feature>
<comment type="caution">
    <text evidence="9">The sequence shown here is derived from an EMBL/GenBank/DDBJ whole genome shotgun (WGS) entry which is preliminary data.</text>
</comment>
<evidence type="ECO:0000256" key="2">
    <source>
        <dbReference type="ARBA" id="ARBA00022512"/>
    </source>
</evidence>
<feature type="compositionally biased region" description="Low complexity" evidence="6">
    <location>
        <begin position="336"/>
        <end position="437"/>
    </location>
</feature>
<reference evidence="9 10" key="1">
    <citation type="submission" date="2017-04" db="EMBL/GenBank/DDBJ databases">
        <title>Draft genome of the yeast Clavispora lusitaniae type strain CBS 6936.</title>
        <authorList>
            <person name="Durrens P."/>
            <person name="Klopp C."/>
            <person name="Biteau N."/>
            <person name="Fitton-Ouhabi V."/>
            <person name="Dementhon K."/>
            <person name="Accoceberry I."/>
            <person name="Sherman D.J."/>
            <person name="Noel T."/>
        </authorList>
    </citation>
    <scope>NUCLEOTIDE SEQUENCE [LARGE SCALE GENOMIC DNA]</scope>
    <source>
        <strain evidence="9 10">CBS 6936</strain>
    </source>
</reference>
<protein>
    <recommendedName>
        <fullName evidence="8">Hyphally-regulated cell wall protein N-terminal domain-containing protein</fullName>
    </recommendedName>
</protein>
<evidence type="ECO:0000313" key="9">
    <source>
        <dbReference type="EMBL" id="OVF10219.1"/>
    </source>
</evidence>
<dbReference type="AlphaFoldDB" id="A0AA91T3E3"/>
<dbReference type="Proteomes" id="UP000195602">
    <property type="component" value="Unassembled WGS sequence"/>
</dbReference>
<evidence type="ECO:0000256" key="7">
    <source>
        <dbReference type="SAM" id="SignalP"/>
    </source>
</evidence>
<organism evidence="9 10">
    <name type="scientific">Clavispora lusitaniae</name>
    <name type="common">Candida lusitaniae</name>
    <dbReference type="NCBI Taxonomy" id="36911"/>
    <lineage>
        <taxon>Eukaryota</taxon>
        <taxon>Fungi</taxon>
        <taxon>Dikarya</taxon>
        <taxon>Ascomycota</taxon>
        <taxon>Saccharomycotina</taxon>
        <taxon>Pichiomycetes</taxon>
        <taxon>Metschnikowiaceae</taxon>
        <taxon>Clavispora</taxon>
    </lineage>
</organism>
<feature type="chain" id="PRO_5041665848" description="Hyphally-regulated cell wall protein N-terminal domain-containing protein" evidence="7">
    <location>
        <begin position="20"/>
        <end position="738"/>
    </location>
</feature>
<evidence type="ECO:0000256" key="1">
    <source>
        <dbReference type="ARBA" id="ARBA00004191"/>
    </source>
</evidence>
<evidence type="ECO:0000256" key="3">
    <source>
        <dbReference type="ARBA" id="ARBA00022525"/>
    </source>
</evidence>
<name>A0AA91T3E3_CLALS</name>
<evidence type="ECO:0000256" key="6">
    <source>
        <dbReference type="SAM" id="MobiDB-lite"/>
    </source>
</evidence>
<proteinExistence type="predicted"/>
<gene>
    <name evidence="9" type="ORF">A9F13_03g03762</name>
</gene>
<feature type="region of interest" description="Disordered" evidence="6">
    <location>
        <begin position="542"/>
        <end position="571"/>
    </location>
</feature>
<keyword evidence="2" id="KW-0134">Cell wall</keyword>
<dbReference type="GO" id="GO:0009277">
    <property type="term" value="C:fungal-type cell wall"/>
    <property type="evidence" value="ECO:0007669"/>
    <property type="project" value="UniProtKB-ARBA"/>
</dbReference>
<feature type="signal peptide" evidence="7">
    <location>
        <begin position="1"/>
        <end position="19"/>
    </location>
</feature>
<evidence type="ECO:0000259" key="8">
    <source>
        <dbReference type="Pfam" id="PF11765"/>
    </source>
</evidence>
<dbReference type="Pfam" id="PF11765">
    <property type="entry name" value="Hyphal_reg_CWP"/>
    <property type="match status" value="1"/>
</dbReference>
<keyword evidence="5" id="KW-0325">Glycoprotein</keyword>
<keyword evidence="4 7" id="KW-0732">Signal</keyword>
<evidence type="ECO:0000256" key="5">
    <source>
        <dbReference type="ARBA" id="ARBA00023180"/>
    </source>
</evidence>
<comment type="subcellular location">
    <subcellularLocation>
        <location evidence="1">Secreted</location>
        <location evidence="1">Cell wall</location>
    </subcellularLocation>
</comment>
<sequence>MHSSDFFLFLACLASTILALIVSENLDVVGNANHFGDLYIDPGVYLAFDNRNGYIRNTFDGVVTVNGQLFVIDTGNNEGMSVTFGSGFTNNGDVVLNAASETSACDFRFTGPAFINSGHIYMGGIGNTGGSTMNIWPSLVTVPQNYGTITYAQSVSRSGGNAFFGQTGQSVLNEGTICLYQMNFYQRSKVQGTGCYSVGQDSLLIIDQANTNPLPSSQTIYLSTSSSQVSFGLSMPSNTFTIVGWGNGNKIGFLTLVLSATISGSVLTVDVGFFTFTFNVGEGYEQQYISVSSGGFSGGIFILAYVSYSQPPPSASRPSVCNDCPTIFDFPEPQRSSSSSSDISSSSEVSSSSSSSEISSSSSSSEVSSSSSSSEISSSSSSSELSSSSSSSEISSSSSSSEISSSSSSSEISSSSSSSEVSSSSFESSSSYSSSSVESSVSSVSSTSSSFISESSFSSSSIVVSSSSSSHEQSSSQVTFSVESSSSSTTIPDIVSNSCPVCSRYTTTFTLTEIGTERIVSGVVVITTTEGLLTTVTSLFPEESPLTSSSSQTPSPVSDISASTTRTSSDSVSHSSYARYYNTSDEDTTTSSESTFVPITDYFSTKKIKTLTSVEVETETLAAYVSTKHSSGYSEVTLSTETDNPASIFPDVGSQAGETSKYVYPAGILTSTTTQGATTSILAVTQAAFSHENPSVVKTSSKPIATGSIPSILVTGGANFNHVSIFITLVSIFNFFLY</sequence>
<dbReference type="InterPro" id="IPR021031">
    <property type="entry name" value="Hyphal-reg_cell_wall_N"/>
</dbReference>